<dbReference type="PANTHER" id="PTHR38733">
    <property type="entry name" value="PROTEIN MCRC"/>
    <property type="match status" value="1"/>
</dbReference>
<evidence type="ECO:0000313" key="2">
    <source>
        <dbReference type="Proteomes" id="UP000199440"/>
    </source>
</evidence>
<dbReference type="PIRSF" id="PIRSF003109">
    <property type="entry name" value="McrC"/>
    <property type="match status" value="1"/>
</dbReference>
<dbReference type="OrthoDB" id="307209at2"/>
<reference evidence="1 2" key="1">
    <citation type="submission" date="2016-10" db="EMBL/GenBank/DDBJ databases">
        <authorList>
            <person name="de Groot N.N."/>
        </authorList>
    </citation>
    <scope>NUCLEOTIDE SEQUENCE [LARGE SCALE GENOMIC DNA]</scope>
    <source>
        <strain evidence="1 2">DSM 19886</strain>
    </source>
</reference>
<evidence type="ECO:0000313" key="1">
    <source>
        <dbReference type="EMBL" id="SDL59778.1"/>
    </source>
</evidence>
<dbReference type="InterPro" id="IPR014407">
    <property type="entry name" value="McrC_bac"/>
</dbReference>
<dbReference type="EMBL" id="FNGV01000002">
    <property type="protein sequence ID" value="SDL59778.1"/>
    <property type="molecule type" value="Genomic_DNA"/>
</dbReference>
<keyword evidence="2" id="KW-1185">Reference proteome</keyword>
<dbReference type="NCBIfam" id="NF007277">
    <property type="entry name" value="PRK09736.1"/>
    <property type="match status" value="1"/>
</dbReference>
<dbReference type="AlphaFoldDB" id="A0A1G9LCU0"/>
<dbReference type="Pfam" id="PF10117">
    <property type="entry name" value="McrBC"/>
    <property type="match status" value="1"/>
</dbReference>
<gene>
    <name evidence="1" type="ORF">SAMN04488514_10213</name>
</gene>
<protein>
    <submittedName>
        <fullName evidence="1">5-methylcytosine-specific restriction enzyme subunit McrC</fullName>
    </submittedName>
</protein>
<accession>A0A1G9LCU0</accession>
<dbReference type="STRING" id="192904.SAMN04488514_10213"/>
<dbReference type="GO" id="GO:0009307">
    <property type="term" value="P:DNA restriction-modification system"/>
    <property type="evidence" value="ECO:0007669"/>
    <property type="project" value="InterPro"/>
</dbReference>
<dbReference type="Proteomes" id="UP000199440">
    <property type="component" value="Unassembled WGS sequence"/>
</dbReference>
<sequence length="345" mass="41135">MHIPIENIYYLLCYAWNKLEEKERVNISVDDSMEIKDLFAKILINGTRILLKRGIDKSYVDRTQEIVGVKGKIQISASLKNNLLAKQNTICSFDDFSSNILLNQILISTISNLIRINGLNKGLKAQLIGLKRKFNGIDVIKITKSHFKQFRINRNNRFYHFLMNVCEIIYENTMPLENSDYYEFTDFTRDENKMNQLFEAFIRNFYKIEQKKFNIVKSEIINWQLESMMDSRYLPQMKTDITLINKHEKIIIDAKYYRETMSFNYDTEKIKSNNLYQLFSYLLNQEDNTERNNLAKGILLYPTIEKEYNLNFRYKRHNIEIKTLNLNNSWQSISRRLHQIIGYPS</sequence>
<organism evidence="1 2">
    <name type="scientific">Kriegella aquimaris</name>
    <dbReference type="NCBI Taxonomy" id="192904"/>
    <lineage>
        <taxon>Bacteria</taxon>
        <taxon>Pseudomonadati</taxon>
        <taxon>Bacteroidota</taxon>
        <taxon>Flavobacteriia</taxon>
        <taxon>Flavobacteriales</taxon>
        <taxon>Flavobacteriaceae</taxon>
        <taxon>Kriegella</taxon>
    </lineage>
</organism>
<proteinExistence type="predicted"/>
<dbReference type="RefSeq" id="WP_089886285.1">
    <property type="nucleotide sequence ID" value="NZ_FNGV01000002.1"/>
</dbReference>
<name>A0A1G9LCU0_9FLAO</name>
<dbReference type="PANTHER" id="PTHR38733:SF1">
    <property type="entry name" value="TYPE IV METHYL-DIRECTED RESTRICTION ENZYME ECOKMCRBC"/>
    <property type="match status" value="1"/>
</dbReference>
<dbReference type="InterPro" id="IPR019292">
    <property type="entry name" value="McrC"/>
</dbReference>